<feature type="region of interest" description="Disordered" evidence="1">
    <location>
        <begin position="62"/>
        <end position="83"/>
    </location>
</feature>
<dbReference type="Proteomes" id="UP001596383">
    <property type="component" value="Unassembled WGS sequence"/>
</dbReference>
<dbReference type="EMBL" id="JBHSWV010000632">
    <property type="protein sequence ID" value="MFC6768854.1"/>
    <property type="molecule type" value="Genomic_DNA"/>
</dbReference>
<dbReference type="Gene3D" id="1.10.560.10">
    <property type="entry name" value="GroEL-like equatorial domain"/>
    <property type="match status" value="1"/>
</dbReference>
<comment type="caution">
    <text evidence="2">The sequence shown here is derived from an EMBL/GenBank/DDBJ whole genome shotgun (WGS) entry which is preliminary data.</text>
</comment>
<sequence length="93" mass="9205">SAHDGGDTGAGLDAYTGDTIDMDAEGVYEPLRVKTQAIESATEAAVMLLRIDDVIAAGDLAVSHDDDEEEMPPGGGGMGGGMGGMGGGMGGMM</sequence>
<dbReference type="RefSeq" id="WP_273741587.1">
    <property type="nucleotide sequence ID" value="NZ_JAQIVI010000632.1"/>
</dbReference>
<evidence type="ECO:0000313" key="2">
    <source>
        <dbReference type="EMBL" id="MFC6768854.1"/>
    </source>
</evidence>
<protein>
    <submittedName>
        <fullName evidence="2">TCP-1/cpn60 chaperonin family protein</fullName>
    </submittedName>
</protein>
<proteinExistence type="predicted"/>
<organism evidence="2 3">
    <name type="scientific">Natrinema soli</name>
    <dbReference type="NCBI Taxonomy" id="1930624"/>
    <lineage>
        <taxon>Archaea</taxon>
        <taxon>Methanobacteriati</taxon>
        <taxon>Methanobacteriota</taxon>
        <taxon>Stenosarchaea group</taxon>
        <taxon>Halobacteria</taxon>
        <taxon>Halobacteriales</taxon>
        <taxon>Natrialbaceae</taxon>
        <taxon>Natrinema</taxon>
    </lineage>
</organism>
<dbReference type="InterPro" id="IPR027413">
    <property type="entry name" value="GROEL-like_equatorial_sf"/>
</dbReference>
<dbReference type="AlphaFoldDB" id="A0ABD5SW97"/>
<feature type="non-terminal residue" evidence="2">
    <location>
        <position position="1"/>
    </location>
</feature>
<keyword evidence="3" id="KW-1185">Reference proteome</keyword>
<dbReference type="InterPro" id="IPR002423">
    <property type="entry name" value="Cpn60/GroEL/TCP-1"/>
</dbReference>
<feature type="compositionally biased region" description="Gly residues" evidence="1">
    <location>
        <begin position="73"/>
        <end position="83"/>
    </location>
</feature>
<accession>A0ABD5SW97</accession>
<evidence type="ECO:0000313" key="3">
    <source>
        <dbReference type="Proteomes" id="UP001596383"/>
    </source>
</evidence>
<reference evidence="2 3" key="1">
    <citation type="journal article" date="2019" name="Int. J. Syst. Evol. Microbiol.">
        <title>The Global Catalogue of Microorganisms (GCM) 10K type strain sequencing project: providing services to taxonomists for standard genome sequencing and annotation.</title>
        <authorList>
            <consortium name="The Broad Institute Genomics Platform"/>
            <consortium name="The Broad Institute Genome Sequencing Center for Infectious Disease"/>
            <person name="Wu L."/>
            <person name="Ma J."/>
        </authorList>
    </citation>
    <scope>NUCLEOTIDE SEQUENCE [LARGE SCALE GENOMIC DNA]</scope>
    <source>
        <strain evidence="2 3">LMG 29247</strain>
    </source>
</reference>
<evidence type="ECO:0000256" key="1">
    <source>
        <dbReference type="SAM" id="MobiDB-lite"/>
    </source>
</evidence>
<gene>
    <name evidence="2" type="ORF">ACFQE6_28760</name>
</gene>
<name>A0ABD5SW97_9EURY</name>
<dbReference type="Pfam" id="PF00118">
    <property type="entry name" value="Cpn60_TCP1"/>
    <property type="match status" value="1"/>
</dbReference>
<dbReference type="SUPFAM" id="SSF48592">
    <property type="entry name" value="GroEL equatorial domain-like"/>
    <property type="match status" value="1"/>
</dbReference>